<dbReference type="Pfam" id="PF01890">
    <property type="entry name" value="CbiG_C"/>
    <property type="match status" value="1"/>
</dbReference>
<dbReference type="InterPro" id="IPR021744">
    <property type="entry name" value="CbiG_N"/>
</dbReference>
<dbReference type="RefSeq" id="WP_039206366.1">
    <property type="nucleotide sequence ID" value="NZ_JSCE01000065.1"/>
</dbReference>
<dbReference type="InterPro" id="IPR052553">
    <property type="entry name" value="CbiG_hydrolase"/>
</dbReference>
<comment type="caution">
    <text evidence="3">The sequence shown here is derived from an EMBL/GenBank/DDBJ whole genome shotgun (WGS) entry which is preliminary data.</text>
</comment>
<reference evidence="3 4" key="1">
    <citation type="journal article" date="2013" name="PLoS ONE">
        <title>Identification and characterization of three novel lipases belonging to families II and V from Anaerovibrio lipolyticus 5ST.</title>
        <authorList>
            <person name="Prive F."/>
            <person name="Kaderbhai N.N."/>
            <person name="Girdwood S."/>
            <person name="Worgan H.J."/>
            <person name="Pinloche E."/>
            <person name="Scollan N.D."/>
            <person name="Huws S.A."/>
            <person name="Newbold C.J."/>
        </authorList>
    </citation>
    <scope>NUCLEOTIDE SEQUENCE [LARGE SCALE GENOMIC DNA]</scope>
    <source>
        <strain evidence="3 4">5S</strain>
    </source>
</reference>
<dbReference type="Gene3D" id="3.40.50.11220">
    <property type="match status" value="1"/>
</dbReference>
<dbReference type="GO" id="GO:0009236">
    <property type="term" value="P:cobalamin biosynthetic process"/>
    <property type="evidence" value="ECO:0007669"/>
    <property type="project" value="InterPro"/>
</dbReference>
<evidence type="ECO:0000313" key="4">
    <source>
        <dbReference type="Proteomes" id="UP000030993"/>
    </source>
</evidence>
<proteinExistence type="predicted"/>
<dbReference type="Proteomes" id="UP000030993">
    <property type="component" value="Unassembled WGS sequence"/>
</dbReference>
<dbReference type="InterPro" id="IPR038029">
    <property type="entry name" value="GbiG_N_sf"/>
</dbReference>
<dbReference type="SUPFAM" id="SSF159672">
    <property type="entry name" value="CbiG N-terminal domain-like"/>
    <property type="match status" value="1"/>
</dbReference>
<evidence type="ECO:0008006" key="5">
    <source>
        <dbReference type="Google" id="ProtNLM"/>
    </source>
</evidence>
<dbReference type="PANTHER" id="PTHR37477">
    <property type="entry name" value="COBALT-PRECORRIN-5A HYDROLASE"/>
    <property type="match status" value="1"/>
</dbReference>
<organism evidence="3 4">
    <name type="scientific">Anaerovibrio lipolyticus</name>
    <dbReference type="NCBI Taxonomy" id="82374"/>
    <lineage>
        <taxon>Bacteria</taxon>
        <taxon>Bacillati</taxon>
        <taxon>Bacillota</taxon>
        <taxon>Negativicutes</taxon>
        <taxon>Selenomonadales</taxon>
        <taxon>Selenomonadaceae</taxon>
        <taxon>Anaerovibrio</taxon>
    </lineage>
</organism>
<dbReference type="STRING" id="82374.NZ47_03215"/>
<dbReference type="PANTHER" id="PTHR37477:SF1">
    <property type="entry name" value="COBALT-PRECORRIN-5A HYDROLASE"/>
    <property type="match status" value="1"/>
</dbReference>
<name>A0A0B2K1B0_9FIRM</name>
<dbReference type="eggNOG" id="COG2073">
    <property type="taxonomic scope" value="Bacteria"/>
</dbReference>
<dbReference type="InterPro" id="IPR036518">
    <property type="entry name" value="CobE/GbiG_C_sf"/>
</dbReference>
<accession>A0A0B2K1B0</accession>
<dbReference type="EMBL" id="JSCE01000065">
    <property type="protein sequence ID" value="KHM52688.1"/>
    <property type="molecule type" value="Genomic_DNA"/>
</dbReference>
<feature type="domain" description="Cobalamin synthesis G N-terminal" evidence="2">
    <location>
        <begin position="50"/>
        <end position="130"/>
    </location>
</feature>
<feature type="domain" description="CobE/GbiG C-terminal" evidence="1">
    <location>
        <begin position="233"/>
        <end position="352"/>
    </location>
</feature>
<gene>
    <name evidence="3" type="ORF">NZ47_03215</name>
</gene>
<evidence type="ECO:0000313" key="3">
    <source>
        <dbReference type="EMBL" id="KHM52688.1"/>
    </source>
</evidence>
<protein>
    <recommendedName>
        <fullName evidence="5">Cobalamin biosynthesis protein CbiG</fullName>
    </recommendedName>
</protein>
<dbReference type="InterPro" id="IPR002750">
    <property type="entry name" value="CobE/GbiG_C"/>
</dbReference>
<evidence type="ECO:0000259" key="2">
    <source>
        <dbReference type="Pfam" id="PF11760"/>
    </source>
</evidence>
<dbReference type="Pfam" id="PF11760">
    <property type="entry name" value="CbiG_N"/>
    <property type="match status" value="1"/>
</dbReference>
<dbReference type="AlphaFoldDB" id="A0A0B2K1B0"/>
<sequence length="356" mass="40013">MRYAIFTTSENGLKVARRIRDNVKATVDIYAHEGIKEQQEVIYYSRLANIVKEEFSRYGALIFIMATGIVVRTIAPLLESKLTDPAVVVMDEQARNVISLLSGHIGGGNELTLELAEILESNPVITTATDVNNKLAPDLLASRMGLVPYPKKNILHLNNAILGDAQLEYLLDENIPCFDEYRKKMKNNGILVKVCTRDEISRLVMEQGVYRVVVSAQQFPVNEWVLYLRPRRLVAGIGCRRGVGADLIRGALEEACKRIGWSVERIDEMASTTFKADEQGLLEIARTLNKKITFWDNSKLKEQIDYYNLAESEFVRKTIGVGNVAEAAAYCCVNHGVEALLKTKYEKVTVALIWEK</sequence>
<dbReference type="Gene3D" id="3.30.420.180">
    <property type="entry name" value="CobE/GbiG C-terminal domain"/>
    <property type="match status" value="1"/>
</dbReference>
<dbReference type="SUPFAM" id="SSF159664">
    <property type="entry name" value="CobE/GbiG C-terminal domain-like"/>
    <property type="match status" value="1"/>
</dbReference>
<evidence type="ECO:0000259" key="1">
    <source>
        <dbReference type="Pfam" id="PF01890"/>
    </source>
</evidence>
<keyword evidence="4" id="KW-1185">Reference proteome</keyword>